<organism evidence="1 2">
    <name type="scientific">Terrapene triunguis</name>
    <name type="common">Three-toed box turtle</name>
    <dbReference type="NCBI Taxonomy" id="2587831"/>
    <lineage>
        <taxon>Eukaryota</taxon>
        <taxon>Metazoa</taxon>
        <taxon>Chordata</taxon>
        <taxon>Craniata</taxon>
        <taxon>Vertebrata</taxon>
        <taxon>Euteleostomi</taxon>
        <taxon>Archelosauria</taxon>
        <taxon>Testudinata</taxon>
        <taxon>Testudines</taxon>
        <taxon>Cryptodira</taxon>
        <taxon>Durocryptodira</taxon>
        <taxon>Testudinoidea</taxon>
        <taxon>Emydidae</taxon>
        <taxon>Terrapene</taxon>
    </lineage>
</organism>
<dbReference type="Ensembl" id="ENSTMTT00000004897.1">
    <property type="protein sequence ID" value="ENSTMTP00000004742.1"/>
    <property type="gene ID" value="ENSTMTG00000003516.1"/>
</dbReference>
<keyword evidence="2" id="KW-1185">Reference proteome</keyword>
<accession>A0A674IAE9</accession>
<name>A0A674IAE9_9SAUR</name>
<evidence type="ECO:0000313" key="2">
    <source>
        <dbReference type="Proteomes" id="UP000472274"/>
    </source>
</evidence>
<protein>
    <submittedName>
        <fullName evidence="1">Uncharacterized protein</fullName>
    </submittedName>
</protein>
<dbReference type="InParanoid" id="A0A674IAE9"/>
<sequence>CQRLCVNSPGVGVLTAVQGAEPGLGVPGARAQEQPSPLLQAMLVTDRFSRCFFPISKCVSRHCHEQRTVRCTTPEAVTGCRVMQRHLPSLSHNHLHALS</sequence>
<dbReference type="AlphaFoldDB" id="A0A674IAE9"/>
<reference evidence="1" key="2">
    <citation type="submission" date="2025-09" db="UniProtKB">
        <authorList>
            <consortium name="Ensembl"/>
        </authorList>
    </citation>
    <scope>IDENTIFICATION</scope>
</reference>
<reference evidence="1" key="1">
    <citation type="submission" date="2025-08" db="UniProtKB">
        <authorList>
            <consortium name="Ensembl"/>
        </authorList>
    </citation>
    <scope>IDENTIFICATION</scope>
</reference>
<evidence type="ECO:0000313" key="1">
    <source>
        <dbReference type="Ensembl" id="ENSTMTP00000004742.1"/>
    </source>
</evidence>
<proteinExistence type="predicted"/>
<dbReference type="Proteomes" id="UP000472274">
    <property type="component" value="Unplaced"/>
</dbReference>